<keyword evidence="5" id="KW-1185">Reference proteome</keyword>
<dbReference type="RefSeq" id="WP_072580223.1">
    <property type="nucleotide sequence ID" value="NZ_CP016020.1"/>
</dbReference>
<evidence type="ECO:0000259" key="2">
    <source>
        <dbReference type="PROSITE" id="PS50110"/>
    </source>
</evidence>
<organism evidence="4 5">
    <name type="scientific">Bacillus weihaiensis</name>
    <dbReference type="NCBI Taxonomy" id="1547283"/>
    <lineage>
        <taxon>Bacteria</taxon>
        <taxon>Bacillati</taxon>
        <taxon>Bacillota</taxon>
        <taxon>Bacilli</taxon>
        <taxon>Bacillales</taxon>
        <taxon>Bacillaceae</taxon>
        <taxon>Bacillus</taxon>
    </lineage>
</organism>
<dbReference type="SMART" id="SM00850">
    <property type="entry name" value="LytTR"/>
    <property type="match status" value="1"/>
</dbReference>
<name>A0A1L3MSV4_9BACI</name>
<dbReference type="Pfam" id="PF00072">
    <property type="entry name" value="Response_reg"/>
    <property type="match status" value="1"/>
</dbReference>
<dbReference type="SMART" id="SM00448">
    <property type="entry name" value="REC"/>
    <property type="match status" value="1"/>
</dbReference>
<dbReference type="AlphaFoldDB" id="A0A1L3MSV4"/>
<dbReference type="InterPro" id="IPR011006">
    <property type="entry name" value="CheY-like_superfamily"/>
</dbReference>
<dbReference type="InterPro" id="IPR001789">
    <property type="entry name" value="Sig_transdc_resp-reg_receiver"/>
</dbReference>
<dbReference type="Pfam" id="PF04397">
    <property type="entry name" value="LytTR"/>
    <property type="match status" value="1"/>
</dbReference>
<feature type="modified residue" description="4-aspartylphosphate" evidence="1">
    <location>
        <position position="58"/>
    </location>
</feature>
<dbReference type="InterPro" id="IPR046947">
    <property type="entry name" value="LytR-like"/>
</dbReference>
<dbReference type="GO" id="GO:0000156">
    <property type="term" value="F:phosphorelay response regulator activity"/>
    <property type="evidence" value="ECO:0007669"/>
    <property type="project" value="InterPro"/>
</dbReference>
<reference evidence="4 5" key="1">
    <citation type="journal article" date="2016" name="Sci. Rep.">
        <title>Complete genome sequence and transcriptomic analysis of a novel marine strain Bacillus weihaiensis reveals the mechanism of brown algae degradation.</title>
        <authorList>
            <person name="Zhu Y."/>
            <person name="Chen P."/>
            <person name="Bao Y."/>
            <person name="Men Y."/>
            <person name="Zeng Y."/>
            <person name="Yang J."/>
            <person name="Sun J."/>
            <person name="Sun Y."/>
        </authorList>
    </citation>
    <scope>NUCLEOTIDE SEQUENCE [LARGE SCALE GENOMIC DNA]</scope>
    <source>
        <strain evidence="4 5">Alg07</strain>
    </source>
</reference>
<dbReference type="OrthoDB" id="9809318at2"/>
<dbReference type="Gene3D" id="2.20.25.10">
    <property type="match status" value="1"/>
</dbReference>
<dbReference type="PANTHER" id="PTHR37299">
    <property type="entry name" value="TRANSCRIPTIONAL REGULATOR-RELATED"/>
    <property type="match status" value="1"/>
</dbReference>
<dbReference type="STRING" id="1547283.A9C19_12100"/>
<keyword evidence="4" id="KW-0238">DNA-binding</keyword>
<protein>
    <submittedName>
        <fullName evidence="4">DNA-binding response regulator</fullName>
    </submittedName>
</protein>
<dbReference type="KEGG" id="bwh:A9C19_12100"/>
<evidence type="ECO:0000313" key="4">
    <source>
        <dbReference type="EMBL" id="APH05432.1"/>
    </source>
</evidence>
<dbReference type="PANTHER" id="PTHR37299:SF1">
    <property type="entry name" value="STAGE 0 SPORULATION PROTEIN A HOMOLOG"/>
    <property type="match status" value="1"/>
</dbReference>
<feature type="domain" description="Response regulatory" evidence="2">
    <location>
        <begin position="7"/>
        <end position="121"/>
    </location>
</feature>
<dbReference type="Gene3D" id="2.40.50.40">
    <property type="match status" value="1"/>
</dbReference>
<accession>A0A1L3MSV4</accession>
<dbReference type="EMBL" id="CP016020">
    <property type="protein sequence ID" value="APH05432.1"/>
    <property type="molecule type" value="Genomic_DNA"/>
</dbReference>
<evidence type="ECO:0000259" key="3">
    <source>
        <dbReference type="PROSITE" id="PS50930"/>
    </source>
</evidence>
<evidence type="ECO:0000256" key="1">
    <source>
        <dbReference type="PROSITE-ProRule" id="PRU00169"/>
    </source>
</evidence>
<proteinExistence type="predicted"/>
<gene>
    <name evidence="4" type="ORF">A9C19_12100</name>
</gene>
<dbReference type="InterPro" id="IPR007492">
    <property type="entry name" value="LytTR_DNA-bd_dom"/>
</dbReference>
<dbReference type="GO" id="GO:0003677">
    <property type="term" value="F:DNA binding"/>
    <property type="evidence" value="ECO:0007669"/>
    <property type="project" value="UniProtKB-KW"/>
</dbReference>
<dbReference type="PROSITE" id="PS50930">
    <property type="entry name" value="HTH_LYTTR"/>
    <property type="match status" value="1"/>
</dbReference>
<dbReference type="Gene3D" id="3.40.50.2300">
    <property type="match status" value="1"/>
</dbReference>
<dbReference type="Proteomes" id="UP000181936">
    <property type="component" value="Chromosome"/>
</dbReference>
<sequence>MKKQMIKALIVDDERFSREELKHLLSTYHHIQIVGEADSGNSALVKSLQIKPDVVFLDVEMPNMNGIETAKAMKELKAPPLIVFATAYPSFAVDAFAYGAIDYLLKPFEEERMKETISRLEERLLPTKITEEEYAPNKLAVESEDGIIYIDPSTILFLARDERVTKIVGRDFSYETKAALKDFEVRLKEYQFFRIHKSYLVNLNQVKKLTPWFNGAYQLEMNDFRESLSVSRNYVKALREKLEI</sequence>
<evidence type="ECO:0000313" key="5">
    <source>
        <dbReference type="Proteomes" id="UP000181936"/>
    </source>
</evidence>
<dbReference type="SUPFAM" id="SSF52172">
    <property type="entry name" value="CheY-like"/>
    <property type="match status" value="1"/>
</dbReference>
<dbReference type="PROSITE" id="PS50110">
    <property type="entry name" value="RESPONSE_REGULATORY"/>
    <property type="match status" value="1"/>
</dbReference>
<keyword evidence="1" id="KW-0597">Phosphoprotein</keyword>
<feature type="domain" description="HTH LytTR-type" evidence="3">
    <location>
        <begin position="139"/>
        <end position="244"/>
    </location>
</feature>